<protein>
    <submittedName>
        <fullName evidence="7">LptF/LptG family permease</fullName>
    </submittedName>
</protein>
<name>A0A8T4IFA0_9SPHN</name>
<dbReference type="RefSeq" id="WP_284052990.1">
    <property type="nucleotide sequence ID" value="NZ_JAGRQC010000001.1"/>
</dbReference>
<dbReference type="Proteomes" id="UP000676996">
    <property type="component" value="Unassembled WGS sequence"/>
</dbReference>
<gene>
    <name evidence="7" type="ORF">J7S20_04310</name>
</gene>
<comment type="subcellular location">
    <subcellularLocation>
        <location evidence="1">Cell membrane</location>
        <topology evidence="1">Multi-pass membrane protein</topology>
    </subcellularLocation>
</comment>
<dbReference type="Pfam" id="PF03739">
    <property type="entry name" value="LptF_LptG"/>
    <property type="match status" value="1"/>
</dbReference>
<evidence type="ECO:0000256" key="5">
    <source>
        <dbReference type="ARBA" id="ARBA00023136"/>
    </source>
</evidence>
<evidence type="ECO:0000256" key="6">
    <source>
        <dbReference type="SAM" id="Phobius"/>
    </source>
</evidence>
<organism evidence="7 8">
    <name type="scientific">Stakelama marina</name>
    <dbReference type="NCBI Taxonomy" id="2826939"/>
    <lineage>
        <taxon>Bacteria</taxon>
        <taxon>Pseudomonadati</taxon>
        <taxon>Pseudomonadota</taxon>
        <taxon>Alphaproteobacteria</taxon>
        <taxon>Sphingomonadales</taxon>
        <taxon>Sphingomonadaceae</taxon>
        <taxon>Stakelama</taxon>
    </lineage>
</organism>
<dbReference type="GO" id="GO:0043190">
    <property type="term" value="C:ATP-binding cassette (ABC) transporter complex"/>
    <property type="evidence" value="ECO:0007669"/>
    <property type="project" value="TreeGrafter"/>
</dbReference>
<evidence type="ECO:0000313" key="8">
    <source>
        <dbReference type="Proteomes" id="UP000676996"/>
    </source>
</evidence>
<feature type="transmembrane region" description="Helical" evidence="6">
    <location>
        <begin position="323"/>
        <end position="343"/>
    </location>
</feature>
<proteinExistence type="predicted"/>
<sequence length="385" mass="41790">MTLDRLVGRQILRRFTATFIVVVALLLVEHLPSLLHLSEAVNDRARFVTESLVALVPEYAGLALTLGLFVGTAFTIRALGQRSELDIFAAIGVSDLRLLRTPLLIGLITAIASLAIQFQLQPAGEHWLLQTGKRLAEGEYGLGLKPHEMHHPAPGISLTYDRTSPDQHAIEGIFVRRKGVIFSAKRGSMSLGAGGAWDLDLSDGVMLDGTNRGLRFDHLSLSFPSGQRPAETVSKDDRWATMNLQDLASRAFGSASPSERNRALGEIGARATMAWFILLLPLLSYILGVPAKRSGGIVGIAIGLVLIVLAIRGSDFVRHAGGFAAPGVYALAWGILALLLLHLHRRLGPGFIERASERSVRFARPLLVRMSRLLRSGYAKPNLRA</sequence>
<comment type="caution">
    <text evidence="7">The sequence shown here is derived from an EMBL/GenBank/DDBJ whole genome shotgun (WGS) entry which is preliminary data.</text>
</comment>
<evidence type="ECO:0000256" key="3">
    <source>
        <dbReference type="ARBA" id="ARBA00022692"/>
    </source>
</evidence>
<keyword evidence="2" id="KW-1003">Cell membrane</keyword>
<dbReference type="AlphaFoldDB" id="A0A8T4IFA0"/>
<reference evidence="7" key="1">
    <citation type="submission" date="2021-04" db="EMBL/GenBank/DDBJ databases">
        <title>Ouciella asimina sp. nov., isolated from the surface seawater in the hydrothermal field of Okinawa Trough.</title>
        <authorList>
            <person name="Shuang W."/>
        </authorList>
    </citation>
    <scope>NUCLEOTIDE SEQUENCE</scope>
    <source>
        <strain evidence="7">LXI357</strain>
    </source>
</reference>
<accession>A0A8T4IFA0</accession>
<keyword evidence="5 6" id="KW-0472">Membrane</keyword>
<evidence type="ECO:0000256" key="2">
    <source>
        <dbReference type="ARBA" id="ARBA00022475"/>
    </source>
</evidence>
<dbReference type="GO" id="GO:0015920">
    <property type="term" value="P:lipopolysaccharide transport"/>
    <property type="evidence" value="ECO:0007669"/>
    <property type="project" value="TreeGrafter"/>
</dbReference>
<dbReference type="EMBL" id="JAGRQC010000001">
    <property type="protein sequence ID" value="MBR0551725.1"/>
    <property type="molecule type" value="Genomic_DNA"/>
</dbReference>
<feature type="transmembrane region" description="Helical" evidence="6">
    <location>
        <begin position="101"/>
        <end position="120"/>
    </location>
</feature>
<dbReference type="InterPro" id="IPR005495">
    <property type="entry name" value="LptG/LptF_permease"/>
</dbReference>
<keyword evidence="8" id="KW-1185">Reference proteome</keyword>
<evidence type="ECO:0000256" key="4">
    <source>
        <dbReference type="ARBA" id="ARBA00022989"/>
    </source>
</evidence>
<evidence type="ECO:0000313" key="7">
    <source>
        <dbReference type="EMBL" id="MBR0551725.1"/>
    </source>
</evidence>
<keyword evidence="4 6" id="KW-1133">Transmembrane helix</keyword>
<dbReference type="PANTHER" id="PTHR33529">
    <property type="entry name" value="SLR0882 PROTEIN-RELATED"/>
    <property type="match status" value="1"/>
</dbReference>
<feature type="transmembrane region" description="Helical" evidence="6">
    <location>
        <begin position="59"/>
        <end position="80"/>
    </location>
</feature>
<evidence type="ECO:0000256" key="1">
    <source>
        <dbReference type="ARBA" id="ARBA00004651"/>
    </source>
</evidence>
<dbReference type="PANTHER" id="PTHR33529:SF6">
    <property type="entry name" value="YJGP_YJGQ FAMILY PERMEASE"/>
    <property type="match status" value="1"/>
</dbReference>
<feature type="transmembrane region" description="Helical" evidence="6">
    <location>
        <begin position="267"/>
        <end position="287"/>
    </location>
</feature>
<feature type="transmembrane region" description="Helical" evidence="6">
    <location>
        <begin position="12"/>
        <end position="28"/>
    </location>
</feature>
<keyword evidence="3 6" id="KW-0812">Transmembrane</keyword>
<feature type="transmembrane region" description="Helical" evidence="6">
    <location>
        <begin position="294"/>
        <end position="311"/>
    </location>
</feature>